<feature type="transmembrane region" description="Helical" evidence="1">
    <location>
        <begin position="32"/>
        <end position="53"/>
    </location>
</feature>
<reference evidence="2 3" key="1">
    <citation type="journal article" date="2018" name="Sci. Rep.">
        <title>Comparative analysis of the Pocillopora damicornis genome highlights role of immune system in coral evolution.</title>
        <authorList>
            <person name="Cunning R."/>
            <person name="Bay R.A."/>
            <person name="Gillette P."/>
            <person name="Baker A.C."/>
            <person name="Traylor-Knowles N."/>
        </authorList>
    </citation>
    <scope>NUCLEOTIDE SEQUENCE [LARGE SCALE GENOMIC DNA]</scope>
    <source>
        <strain evidence="2">RSMAS</strain>
        <tissue evidence="2">Whole animal</tissue>
    </source>
</reference>
<dbReference type="EMBL" id="RCHS01003009">
    <property type="protein sequence ID" value="RMX44315.1"/>
    <property type="molecule type" value="Genomic_DNA"/>
</dbReference>
<comment type="caution">
    <text evidence="2">The sequence shown here is derived from an EMBL/GenBank/DDBJ whole genome shotgun (WGS) entry which is preliminary data.</text>
</comment>
<sequence length="119" mass="13043">MASDKEVGGEEKPQVVSQLEPSKRLCLSTHLIYLYLFPVCAFLASLVLVSLAFKTPRPGISLGSSFLLFILAIVYCAIANALRYFCLPSDERDSDSEKSYVTVDMTSLEEGELAINTDA</sequence>
<evidence type="ECO:0000256" key="1">
    <source>
        <dbReference type="SAM" id="Phobius"/>
    </source>
</evidence>
<name>A0A3M6TSF3_POCDA</name>
<keyword evidence="1" id="KW-1133">Transmembrane helix</keyword>
<evidence type="ECO:0000313" key="2">
    <source>
        <dbReference type="EMBL" id="RMX44315.1"/>
    </source>
</evidence>
<evidence type="ECO:0008006" key="4">
    <source>
        <dbReference type="Google" id="ProtNLM"/>
    </source>
</evidence>
<keyword evidence="1" id="KW-0472">Membrane</keyword>
<keyword evidence="1" id="KW-0812">Transmembrane</keyword>
<proteinExistence type="predicted"/>
<feature type="transmembrane region" description="Helical" evidence="1">
    <location>
        <begin position="59"/>
        <end position="82"/>
    </location>
</feature>
<organism evidence="2 3">
    <name type="scientific">Pocillopora damicornis</name>
    <name type="common">Cauliflower coral</name>
    <name type="synonym">Millepora damicornis</name>
    <dbReference type="NCBI Taxonomy" id="46731"/>
    <lineage>
        <taxon>Eukaryota</taxon>
        <taxon>Metazoa</taxon>
        <taxon>Cnidaria</taxon>
        <taxon>Anthozoa</taxon>
        <taxon>Hexacorallia</taxon>
        <taxon>Scleractinia</taxon>
        <taxon>Astrocoeniina</taxon>
        <taxon>Pocilloporidae</taxon>
        <taxon>Pocillopora</taxon>
    </lineage>
</organism>
<protein>
    <recommendedName>
        <fullName evidence="4">Transmembrane protein</fullName>
    </recommendedName>
</protein>
<dbReference type="AlphaFoldDB" id="A0A3M6TSF3"/>
<dbReference type="Proteomes" id="UP000275408">
    <property type="component" value="Unassembled WGS sequence"/>
</dbReference>
<accession>A0A3M6TSF3</accession>
<keyword evidence="3" id="KW-1185">Reference proteome</keyword>
<evidence type="ECO:0000313" key="3">
    <source>
        <dbReference type="Proteomes" id="UP000275408"/>
    </source>
</evidence>
<gene>
    <name evidence="2" type="ORF">pdam_00018861</name>
</gene>